<organism evidence="1 2">
    <name type="scientific">Arthrobacter cryoconiti</name>
    <dbReference type="NCBI Taxonomy" id="748907"/>
    <lineage>
        <taxon>Bacteria</taxon>
        <taxon>Bacillati</taxon>
        <taxon>Actinomycetota</taxon>
        <taxon>Actinomycetes</taxon>
        <taxon>Micrococcales</taxon>
        <taxon>Micrococcaceae</taxon>
        <taxon>Arthrobacter</taxon>
    </lineage>
</organism>
<gene>
    <name evidence="1" type="ORF">ACFOW9_08675</name>
</gene>
<keyword evidence="2" id="KW-1185">Reference proteome</keyword>
<accession>A0ABV8R164</accession>
<sequence>MSEVLSKISRLNPEPDMSDDDALIPVIVSTVVGDGREKYVASLSCAHQIVVPS</sequence>
<evidence type="ECO:0000313" key="1">
    <source>
        <dbReference type="EMBL" id="MFC4265675.1"/>
    </source>
</evidence>
<comment type="caution">
    <text evidence="1">The sequence shown here is derived from an EMBL/GenBank/DDBJ whole genome shotgun (WGS) entry which is preliminary data.</text>
</comment>
<evidence type="ECO:0000313" key="2">
    <source>
        <dbReference type="Proteomes" id="UP001595773"/>
    </source>
</evidence>
<protein>
    <submittedName>
        <fullName evidence="1">Uncharacterized protein</fullName>
    </submittedName>
</protein>
<proteinExistence type="predicted"/>
<dbReference type="Proteomes" id="UP001595773">
    <property type="component" value="Unassembled WGS sequence"/>
</dbReference>
<dbReference type="EMBL" id="JBHSCQ010000010">
    <property type="protein sequence ID" value="MFC4265675.1"/>
    <property type="molecule type" value="Genomic_DNA"/>
</dbReference>
<reference evidence="2" key="1">
    <citation type="journal article" date="2019" name="Int. J. Syst. Evol. Microbiol.">
        <title>The Global Catalogue of Microorganisms (GCM) 10K type strain sequencing project: providing services to taxonomists for standard genome sequencing and annotation.</title>
        <authorList>
            <consortium name="The Broad Institute Genomics Platform"/>
            <consortium name="The Broad Institute Genome Sequencing Center for Infectious Disease"/>
            <person name="Wu L."/>
            <person name="Ma J."/>
        </authorList>
    </citation>
    <scope>NUCLEOTIDE SEQUENCE [LARGE SCALE GENOMIC DNA]</scope>
    <source>
        <strain evidence="2">CGMCC 1.10698</strain>
    </source>
</reference>
<dbReference type="RefSeq" id="WP_230067539.1">
    <property type="nucleotide sequence ID" value="NZ_BAABLL010000004.1"/>
</dbReference>
<name>A0ABV8R164_9MICC</name>